<keyword evidence="5 9" id="KW-1133">Transmembrane helix</keyword>
<gene>
    <name evidence="11" type="ORF">VZT92_018765</name>
</gene>
<evidence type="ECO:0000256" key="8">
    <source>
        <dbReference type="PROSITE-ProRule" id="PRU00290"/>
    </source>
</evidence>
<dbReference type="Proteomes" id="UP001488805">
    <property type="component" value="Unassembled WGS sequence"/>
</dbReference>
<dbReference type="PRINTS" id="PR00219">
    <property type="entry name" value="SYNAPTOBREVN"/>
</dbReference>
<reference evidence="11 12" key="1">
    <citation type="journal article" date="2024" name="Genome Biol. Evol.">
        <title>Chromosome-level genome assembly of the viviparous eelpout Zoarces viviparus.</title>
        <authorList>
            <person name="Fuhrmann N."/>
            <person name="Brasseur M.V."/>
            <person name="Bakowski C.E."/>
            <person name="Podsiadlowski L."/>
            <person name="Prost S."/>
            <person name="Krehenwinkel H."/>
            <person name="Mayer C."/>
        </authorList>
    </citation>
    <scope>NUCLEOTIDE SEQUENCE [LARGE SCALE GENOMIC DNA]</scope>
    <source>
        <strain evidence="11">NO-MEL_2022_Ind0_liver</strain>
    </source>
</reference>
<proteinExistence type="inferred from homology"/>
<dbReference type="GO" id="GO:0015031">
    <property type="term" value="P:protein transport"/>
    <property type="evidence" value="ECO:0007669"/>
    <property type="project" value="UniProtKB-KW"/>
</dbReference>
<protein>
    <recommendedName>
        <fullName evidence="10">V-SNARE coiled-coil homology domain-containing protein</fullName>
    </recommendedName>
</protein>
<evidence type="ECO:0000313" key="11">
    <source>
        <dbReference type="EMBL" id="KAK9522290.1"/>
    </source>
</evidence>
<keyword evidence="12" id="KW-1185">Reference proteome</keyword>
<dbReference type="GO" id="GO:0012505">
    <property type="term" value="C:endomembrane system"/>
    <property type="evidence" value="ECO:0007669"/>
    <property type="project" value="UniProtKB-SubCell"/>
</dbReference>
<dbReference type="InterPro" id="IPR001388">
    <property type="entry name" value="Synaptobrevin-like"/>
</dbReference>
<evidence type="ECO:0000256" key="5">
    <source>
        <dbReference type="ARBA" id="ARBA00022989"/>
    </source>
</evidence>
<evidence type="ECO:0000256" key="1">
    <source>
        <dbReference type="ARBA" id="ARBA00008025"/>
    </source>
</evidence>
<evidence type="ECO:0000256" key="7">
    <source>
        <dbReference type="ARBA" id="ARBA00046280"/>
    </source>
</evidence>
<evidence type="ECO:0000259" key="10">
    <source>
        <dbReference type="PROSITE" id="PS50892"/>
    </source>
</evidence>
<dbReference type="SUPFAM" id="SSF58038">
    <property type="entry name" value="SNARE fusion complex"/>
    <property type="match status" value="1"/>
</dbReference>
<evidence type="ECO:0000256" key="4">
    <source>
        <dbReference type="ARBA" id="ARBA00022927"/>
    </source>
</evidence>
<accession>A0AAW1EIK0</accession>
<keyword evidence="6 9" id="KW-0472">Membrane</keyword>
<feature type="transmembrane region" description="Helical" evidence="9">
    <location>
        <begin position="115"/>
        <end position="138"/>
    </location>
</feature>
<dbReference type="AlphaFoldDB" id="A0AAW1EIK0"/>
<evidence type="ECO:0000313" key="12">
    <source>
        <dbReference type="Proteomes" id="UP001488805"/>
    </source>
</evidence>
<dbReference type="InterPro" id="IPR042855">
    <property type="entry name" value="V_SNARE_CC"/>
</dbReference>
<comment type="caution">
    <text evidence="11">The sequence shown here is derived from an EMBL/GenBank/DDBJ whole genome shotgun (WGS) entry which is preliminary data.</text>
</comment>
<dbReference type="PANTHER" id="PTHR45701">
    <property type="entry name" value="SYNAPTOBREVIN FAMILY MEMBER"/>
    <property type="match status" value="1"/>
</dbReference>
<dbReference type="FunFam" id="1.20.5.110:FF:000004">
    <property type="entry name" value="Vesicle-associated membrane protein 7"/>
    <property type="match status" value="1"/>
</dbReference>
<dbReference type="GO" id="GO:0005737">
    <property type="term" value="C:cytoplasm"/>
    <property type="evidence" value="ECO:0007669"/>
    <property type="project" value="UniProtKB-ARBA"/>
</dbReference>
<organism evidence="11 12">
    <name type="scientific">Zoarces viviparus</name>
    <name type="common">Viviparous eelpout</name>
    <name type="synonym">Blennius viviparus</name>
    <dbReference type="NCBI Taxonomy" id="48416"/>
    <lineage>
        <taxon>Eukaryota</taxon>
        <taxon>Metazoa</taxon>
        <taxon>Chordata</taxon>
        <taxon>Craniata</taxon>
        <taxon>Vertebrata</taxon>
        <taxon>Euteleostomi</taxon>
        <taxon>Actinopterygii</taxon>
        <taxon>Neopterygii</taxon>
        <taxon>Teleostei</taxon>
        <taxon>Neoteleostei</taxon>
        <taxon>Acanthomorphata</taxon>
        <taxon>Eupercaria</taxon>
        <taxon>Perciformes</taxon>
        <taxon>Cottioidei</taxon>
        <taxon>Zoarcales</taxon>
        <taxon>Zoarcidae</taxon>
        <taxon>Zoarcinae</taxon>
        <taxon>Zoarces</taxon>
    </lineage>
</organism>
<keyword evidence="8" id="KW-0175">Coiled coil</keyword>
<comment type="subcellular location">
    <subcellularLocation>
        <location evidence="7">Endomembrane system</location>
        <topology evidence="7">Single-pass type IV membrane protein</topology>
    </subcellularLocation>
</comment>
<comment type="similarity">
    <text evidence="1">Belongs to the synaptobrevin family.</text>
</comment>
<dbReference type="GO" id="GO:0016192">
    <property type="term" value="P:vesicle-mediated transport"/>
    <property type="evidence" value="ECO:0007669"/>
    <property type="project" value="InterPro"/>
</dbReference>
<dbReference type="Gene3D" id="1.20.5.110">
    <property type="match status" value="1"/>
</dbReference>
<name>A0AAW1EIK0_ZOAVI</name>
<evidence type="ECO:0000256" key="2">
    <source>
        <dbReference type="ARBA" id="ARBA00022448"/>
    </source>
</evidence>
<dbReference type="EMBL" id="JBCEZU010000221">
    <property type="protein sequence ID" value="KAK9522290.1"/>
    <property type="molecule type" value="Genomic_DNA"/>
</dbReference>
<dbReference type="GO" id="GO:0016020">
    <property type="term" value="C:membrane"/>
    <property type="evidence" value="ECO:0007669"/>
    <property type="project" value="InterPro"/>
</dbReference>
<evidence type="ECO:0000256" key="9">
    <source>
        <dbReference type="SAM" id="Phobius"/>
    </source>
</evidence>
<keyword evidence="3 9" id="KW-0812">Transmembrane</keyword>
<dbReference type="Pfam" id="PF00957">
    <property type="entry name" value="Synaptobrevin"/>
    <property type="match status" value="1"/>
</dbReference>
<dbReference type="InterPro" id="IPR016444">
    <property type="entry name" value="Synaptobrevin/VAMP"/>
</dbReference>
<sequence>MSPTIKMTSPVNLFFREAQATMTCDSLSTDTARDKTDMEQGGVVEAAPQDKMQALRDQVDEVKEEMKINVERIVERGEKLPGLLDKAEKMKKEGEDFSKTSRKVARAYWWKNAKLVVFIVVVVLIVVLIIILLATGVIPVSASGPAVTPTIKP</sequence>
<dbReference type="PROSITE" id="PS50892">
    <property type="entry name" value="V_SNARE"/>
    <property type="match status" value="1"/>
</dbReference>
<keyword evidence="2" id="KW-0813">Transport</keyword>
<evidence type="ECO:0000256" key="3">
    <source>
        <dbReference type="ARBA" id="ARBA00022692"/>
    </source>
</evidence>
<evidence type="ECO:0000256" key="6">
    <source>
        <dbReference type="ARBA" id="ARBA00023136"/>
    </source>
</evidence>
<keyword evidence="4" id="KW-0653">Protein transport</keyword>
<feature type="domain" description="V-SNARE coiled-coil homology" evidence="10">
    <location>
        <begin position="51"/>
        <end position="111"/>
    </location>
</feature>